<keyword evidence="4" id="KW-1185">Reference proteome</keyword>
<dbReference type="RefSeq" id="WP_358357074.1">
    <property type="nucleotide sequence ID" value="NZ_JBEZFP010000065.1"/>
</dbReference>
<comment type="caution">
    <text evidence="3">The sequence shown here is derived from an EMBL/GenBank/DDBJ whole genome shotgun (WGS) entry which is preliminary data.</text>
</comment>
<evidence type="ECO:0000256" key="1">
    <source>
        <dbReference type="SAM" id="MobiDB-lite"/>
    </source>
</evidence>
<proteinExistence type="predicted"/>
<feature type="domain" description="PPM-type phosphatase" evidence="2">
    <location>
        <begin position="12"/>
        <end position="190"/>
    </location>
</feature>
<accession>A0ABV3DL76</accession>
<gene>
    <name evidence="3" type="ORF">AB0C36_23690</name>
</gene>
<feature type="region of interest" description="Disordered" evidence="1">
    <location>
        <begin position="220"/>
        <end position="245"/>
    </location>
</feature>
<organism evidence="3 4">
    <name type="scientific">Streptodolium elevatio</name>
    <dbReference type="NCBI Taxonomy" id="3157996"/>
    <lineage>
        <taxon>Bacteria</taxon>
        <taxon>Bacillati</taxon>
        <taxon>Actinomycetota</taxon>
        <taxon>Actinomycetes</taxon>
        <taxon>Kitasatosporales</taxon>
        <taxon>Streptomycetaceae</taxon>
        <taxon>Streptodolium</taxon>
    </lineage>
</organism>
<name>A0ABV3DL76_9ACTN</name>
<sequence>MSTPGQANEDLVATGSTWAFVLDGATPRAGVDSGCVHTVTWLVAQLGAALSRQLFLHDRPLSDLVAAAIDETCGAHGPACDLSNPDSPSSTVAVIRENSTSESVDYLILADSPVVFDTADGVQVVTDTRSGSLPVYTAESVRAARNQPDGFWVASTKPEAAYQAVIGSVDRADVRRAAAFTDGAARYTERFALGSWADALDLLESDPGCLIKQVRAAEGSENAAQQARRRDKQHDDATAVLMTWD</sequence>
<dbReference type="InterPro" id="IPR001932">
    <property type="entry name" value="PPM-type_phosphatase-like_dom"/>
</dbReference>
<dbReference type="EMBL" id="JBEZFP010000065">
    <property type="protein sequence ID" value="MEU8136502.1"/>
    <property type="molecule type" value="Genomic_DNA"/>
</dbReference>
<evidence type="ECO:0000313" key="4">
    <source>
        <dbReference type="Proteomes" id="UP001551482"/>
    </source>
</evidence>
<dbReference type="Pfam" id="PF13672">
    <property type="entry name" value="PP2C_2"/>
    <property type="match status" value="1"/>
</dbReference>
<evidence type="ECO:0000313" key="3">
    <source>
        <dbReference type="EMBL" id="MEU8136502.1"/>
    </source>
</evidence>
<evidence type="ECO:0000259" key="2">
    <source>
        <dbReference type="Pfam" id="PF13672"/>
    </source>
</evidence>
<protein>
    <submittedName>
        <fullName evidence="3">Protein phosphatase 2C domain-containing protein</fullName>
    </submittedName>
</protein>
<reference evidence="3 4" key="1">
    <citation type="submission" date="2024-06" db="EMBL/GenBank/DDBJ databases">
        <title>The Natural Products Discovery Center: Release of the First 8490 Sequenced Strains for Exploring Actinobacteria Biosynthetic Diversity.</title>
        <authorList>
            <person name="Kalkreuter E."/>
            <person name="Kautsar S.A."/>
            <person name="Yang D."/>
            <person name="Bader C.D."/>
            <person name="Teijaro C.N."/>
            <person name="Fluegel L."/>
            <person name="Davis C.M."/>
            <person name="Simpson J.R."/>
            <person name="Lauterbach L."/>
            <person name="Steele A.D."/>
            <person name="Gui C."/>
            <person name="Meng S."/>
            <person name="Li G."/>
            <person name="Viehrig K."/>
            <person name="Ye F."/>
            <person name="Su P."/>
            <person name="Kiefer A.F."/>
            <person name="Nichols A."/>
            <person name="Cepeda A.J."/>
            <person name="Yan W."/>
            <person name="Fan B."/>
            <person name="Jiang Y."/>
            <person name="Adhikari A."/>
            <person name="Zheng C.-J."/>
            <person name="Schuster L."/>
            <person name="Cowan T.M."/>
            <person name="Smanski M.J."/>
            <person name="Chevrette M.G."/>
            <person name="De Carvalho L.P.S."/>
            <person name="Shen B."/>
        </authorList>
    </citation>
    <scope>NUCLEOTIDE SEQUENCE [LARGE SCALE GENOMIC DNA]</scope>
    <source>
        <strain evidence="3 4">NPDC048946</strain>
    </source>
</reference>
<dbReference type="Proteomes" id="UP001551482">
    <property type="component" value="Unassembled WGS sequence"/>
</dbReference>